<protein>
    <submittedName>
        <fullName evidence="2">Uncharacterized protein</fullName>
    </submittedName>
</protein>
<accession>A0A7X0RQ29</accession>
<comment type="caution">
    <text evidence="2">The sequence shown here is derived from an EMBL/GenBank/DDBJ whole genome shotgun (WGS) entry which is preliminary data.</text>
</comment>
<keyword evidence="1" id="KW-0812">Transmembrane</keyword>
<reference evidence="2 3" key="1">
    <citation type="submission" date="2020-08" db="EMBL/GenBank/DDBJ databases">
        <title>Cohnella phylogeny.</title>
        <authorList>
            <person name="Dunlap C."/>
        </authorList>
    </citation>
    <scope>NUCLEOTIDE SEQUENCE [LARGE SCALE GENOMIC DNA]</scope>
    <source>
        <strain evidence="2 3">DSM 28246</strain>
    </source>
</reference>
<name>A0A7X0RQ29_9BACL</name>
<dbReference type="AlphaFoldDB" id="A0A7X0RQ29"/>
<sequence>MTAAEAIPCLLSVCAIVTVIHWLKLRKHAPRKERIAYLSLIGAVWVLAILLLWIPHLPGPTQLVKIVFGPLGHALLDEGG</sequence>
<dbReference type="EMBL" id="JACJVP010000022">
    <property type="protein sequence ID" value="MBB6671552.1"/>
    <property type="molecule type" value="Genomic_DNA"/>
</dbReference>
<keyword evidence="1" id="KW-1133">Transmembrane helix</keyword>
<keyword evidence="3" id="KW-1185">Reference proteome</keyword>
<dbReference type="RefSeq" id="WP_185143036.1">
    <property type="nucleotide sequence ID" value="NZ_JACJVP010000022.1"/>
</dbReference>
<feature type="transmembrane region" description="Helical" evidence="1">
    <location>
        <begin position="35"/>
        <end position="54"/>
    </location>
</feature>
<gene>
    <name evidence="2" type="ORF">H7C19_12750</name>
</gene>
<dbReference type="Proteomes" id="UP000547209">
    <property type="component" value="Unassembled WGS sequence"/>
</dbReference>
<organism evidence="2 3">
    <name type="scientific">Cohnella nanjingensis</name>
    <dbReference type="NCBI Taxonomy" id="1387779"/>
    <lineage>
        <taxon>Bacteria</taxon>
        <taxon>Bacillati</taxon>
        <taxon>Bacillota</taxon>
        <taxon>Bacilli</taxon>
        <taxon>Bacillales</taxon>
        <taxon>Paenibacillaceae</taxon>
        <taxon>Cohnella</taxon>
    </lineage>
</organism>
<evidence type="ECO:0000313" key="3">
    <source>
        <dbReference type="Proteomes" id="UP000547209"/>
    </source>
</evidence>
<evidence type="ECO:0000313" key="2">
    <source>
        <dbReference type="EMBL" id="MBB6671552.1"/>
    </source>
</evidence>
<proteinExistence type="predicted"/>
<evidence type="ECO:0000256" key="1">
    <source>
        <dbReference type="SAM" id="Phobius"/>
    </source>
</evidence>
<keyword evidence="1" id="KW-0472">Membrane</keyword>
<feature type="transmembrane region" description="Helical" evidence="1">
    <location>
        <begin position="6"/>
        <end position="23"/>
    </location>
</feature>